<gene>
    <name evidence="2" type="ORF">AGERDE_LOCUS8636</name>
</gene>
<evidence type="ECO:0000313" key="3">
    <source>
        <dbReference type="Proteomes" id="UP000789831"/>
    </source>
</evidence>
<dbReference type="Proteomes" id="UP000789831">
    <property type="component" value="Unassembled WGS sequence"/>
</dbReference>
<organism evidence="2 3">
    <name type="scientific">Ambispora gerdemannii</name>
    <dbReference type="NCBI Taxonomy" id="144530"/>
    <lineage>
        <taxon>Eukaryota</taxon>
        <taxon>Fungi</taxon>
        <taxon>Fungi incertae sedis</taxon>
        <taxon>Mucoromycota</taxon>
        <taxon>Glomeromycotina</taxon>
        <taxon>Glomeromycetes</taxon>
        <taxon>Archaeosporales</taxon>
        <taxon>Ambisporaceae</taxon>
        <taxon>Ambispora</taxon>
    </lineage>
</organism>
<dbReference type="EMBL" id="CAJVPL010001891">
    <property type="protein sequence ID" value="CAG8591632.1"/>
    <property type="molecule type" value="Genomic_DNA"/>
</dbReference>
<accession>A0A9N9G840</accession>
<proteinExistence type="predicted"/>
<comment type="caution">
    <text evidence="2">The sequence shown here is derived from an EMBL/GenBank/DDBJ whole genome shotgun (WGS) entry which is preliminary data.</text>
</comment>
<feature type="domain" description="Up-regulator of cell proliferation-like" evidence="1">
    <location>
        <begin position="1267"/>
        <end position="1397"/>
    </location>
</feature>
<evidence type="ECO:0000313" key="2">
    <source>
        <dbReference type="EMBL" id="CAG8591632.1"/>
    </source>
</evidence>
<reference evidence="2" key="1">
    <citation type="submission" date="2021-06" db="EMBL/GenBank/DDBJ databases">
        <authorList>
            <person name="Kallberg Y."/>
            <person name="Tangrot J."/>
            <person name="Rosling A."/>
        </authorList>
    </citation>
    <scope>NUCLEOTIDE SEQUENCE</scope>
    <source>
        <strain evidence="2">MT106</strain>
    </source>
</reference>
<sequence>MKEKQVIYVEDSTFTLPCIKNVVLGLGDLWDCHDSKDSGFNLFAKKFTKDHLIFHPIKNLDYRLIHIKSFQDKLSTIKVDGAISIEFLSGIIKVEGTGEYNVSSGKNSSEEQLICQYHLDNYSIELLPSSKDVMDESVKNQLLNNQIKATHVVHSIIIGAEVKADIRIRQIDTTRDKTIKGSFLGSIPCGYVNVSLKASLELLDAKSDSNFEKRITLHSKPQMPQQPSTISQMFDLIEKVDTQVSKEQHFKFFDPNITGVPLRFVLVPITQFLDIKVEKLYKQLNDNTFSNFRTMLVTLEDFRTPEYVKSYVLENENRLQVILLDPQSKLSKEISAYEEKLKTTANHYFERAYETLKKYKLAESNSEQLLQIVHDFDECEFSAMNVYSNIETFVSTGKRELIDVHESDAIFMKAKISFFPSLDALNRWMDTESNIKILLYTKGNSPDGAFRRLFNISNAFQKLGIEIGIALPSISNDFSLVIKIYEKKETYSSDEIPRILGIISAAVETNTSIENRFYTLKASLSRIRLPLQPENISDLIHLVSLLRKDDKVYFAHSYMETLERIRCVHCEDAQWKFFISLDALDTALDAIGNINVYEAFPECEWVVGNSGVQGLHAAPLLFVFRQGEVKAVCLDNLDVLILAQHFEANADPDLSVLSPETLCYSFYPDRARFAVEVIKIVNQFKDLQLDSANLGIPLFNQVPDQSLTDVLDIARGALSTKDLHVISSVAYIIARNHNDLIDLLTEHGWSRTESKFGIRASRTEGLKSLCTGLEKWLKSKNPFLAKVESAKKTIEQVHINIAAENSEEIFTQAIDSIFTDPQCPANTRTNIESWKESDFKSQCSGMINVLNELSISLAKEQFFHVLEMISLLKQSYQPSSYEFSTNVFNNIIQKYIKRLPFNQEPFKSCQQKITELIGFLPELVSQLAKLNYDPRLYKLHQTLNNISGFDDEKAIMNFFDLLSGKQFENEYSEKLWMNSRFIYLIRNSPIAIVRVASLLQKANIMKWPSYIPADIQERLNEYRNKSLEHGNITMPKILNDIDEVIKFFKLMINQKEIPGEFRLLINNSLSKNAALENSFESADALFYWNKEEKHLEEPWDIKTIKDALQKLVHWKRKLDTEPTIVANFNLVFESNDTNFNEFDKQVVNVHKRWKTIMGETISMIVTKDHVQVCAIIPTPKIDATQKITCMNQVLPYLMQKVKMWGCYALTANNISALVMVERNNINNKSGPSFGKSVKTPSFVQKSNNHPPPASNALQSKKNMLARIDCIVGLLTSADCIVAQDILRIMAKFPMALPLVMPDMEQENEYKLMLPLLTGPIIKWESKPGVIVENHLFKSPFRLLVAVRLGENQKAPGKSSILNQLMLIEHMFSSSSEPGAARGKPHTLSGSVELSWLIQETCSAGLWKSVMQPYYE</sequence>
<evidence type="ECO:0000259" key="1">
    <source>
        <dbReference type="Pfam" id="PF25496"/>
    </source>
</evidence>
<feature type="non-terminal residue" evidence="2">
    <location>
        <position position="1415"/>
    </location>
</feature>
<keyword evidence="3" id="KW-1185">Reference proteome</keyword>
<dbReference type="Pfam" id="PF25496">
    <property type="entry name" value="URGCP"/>
    <property type="match status" value="1"/>
</dbReference>
<protein>
    <submittedName>
        <fullName evidence="2">2234_t:CDS:1</fullName>
    </submittedName>
</protein>
<name>A0A9N9G840_9GLOM</name>
<dbReference type="OrthoDB" id="8954335at2759"/>
<dbReference type="InterPro" id="IPR057365">
    <property type="entry name" value="URGCP"/>
</dbReference>